<dbReference type="InterPro" id="IPR012257">
    <property type="entry name" value="Glc_ox_4Fe-4S"/>
</dbReference>
<evidence type="ECO:0000256" key="1">
    <source>
        <dbReference type="ARBA" id="ARBA00022485"/>
    </source>
</evidence>
<keyword evidence="2 6" id="KW-0479">Metal-binding</keyword>
<keyword evidence="10" id="KW-1185">Reference proteome</keyword>
<keyword evidence="5 6" id="KW-0411">Iron-sulfur</keyword>
<feature type="domain" description="4Fe-4S ferredoxin-type" evidence="8">
    <location>
        <begin position="92"/>
        <end position="115"/>
    </location>
</feature>
<feature type="compositionally biased region" description="Polar residues" evidence="7">
    <location>
        <begin position="1"/>
        <end position="13"/>
    </location>
</feature>
<comment type="cofactor">
    <cofactor evidence="6">
        <name>[4Fe-4S] cluster</name>
        <dbReference type="ChEBI" id="CHEBI:49883"/>
    </cofactor>
    <text evidence="6">Binds 2 [4Fe-4S] clusters.</text>
</comment>
<organism evidence="9 10">
    <name type="scientific">Actinomycetospora rhizophila</name>
    <dbReference type="NCBI Taxonomy" id="1416876"/>
    <lineage>
        <taxon>Bacteria</taxon>
        <taxon>Bacillati</taxon>
        <taxon>Actinomycetota</taxon>
        <taxon>Actinomycetes</taxon>
        <taxon>Pseudonocardiales</taxon>
        <taxon>Pseudonocardiaceae</taxon>
        <taxon>Actinomycetospora</taxon>
    </lineage>
</organism>
<dbReference type="InterPro" id="IPR017896">
    <property type="entry name" value="4Fe4S_Fe-S-bd"/>
</dbReference>
<comment type="function">
    <text evidence="6">Component of a complex that catalyzes the oxidation of glycolate to glyoxylate.</text>
</comment>
<accession>A0ABV9ZIZ7</accession>
<evidence type="ECO:0000313" key="9">
    <source>
        <dbReference type="EMBL" id="MFC5140379.1"/>
    </source>
</evidence>
<gene>
    <name evidence="9" type="ORF">ACFPK1_19230</name>
</gene>
<dbReference type="InterPro" id="IPR017900">
    <property type="entry name" value="4Fe4S_Fe_S_CS"/>
</dbReference>
<dbReference type="Gene3D" id="1.10.1060.10">
    <property type="entry name" value="Alpha-helical ferredoxin"/>
    <property type="match status" value="1"/>
</dbReference>
<evidence type="ECO:0000256" key="4">
    <source>
        <dbReference type="ARBA" id="ARBA00023004"/>
    </source>
</evidence>
<name>A0ABV9ZIZ7_9PSEU</name>
<evidence type="ECO:0000256" key="3">
    <source>
        <dbReference type="ARBA" id="ARBA00022737"/>
    </source>
</evidence>
<dbReference type="PROSITE" id="PS00198">
    <property type="entry name" value="4FE4S_FER_1"/>
    <property type="match status" value="1"/>
</dbReference>
<comment type="caution">
    <text evidence="9">The sequence shown here is derived from an EMBL/GenBank/DDBJ whole genome shotgun (WGS) entry which is preliminary data.</text>
</comment>
<sequence length="462" mass="50777">MTTHPTTGPSPDFSSERGEKPAPERADVLGGDFGSFDSHRPPAQELLDDCVHCGFCLPTCPTYALWGEEMDSPRGRIYLMEMAEKGEIPLEGAFTTHIDRCLGCMACVTACPSGVQYDRLLEATRPQIERHVPRSRADRLFREAIFALFPYKRRLRAASIGGALYQKLRPKSMDKIVAKLPNRLAAMESLLPPVRVRDAFARIPARTPAVGPRRGRVGLLTGCVQDVFFHPVNEATVRVLAAEGWDVIAPREQTCCGALGLHAGREQEAIERAKKLIATFERARVDTIATNVAGCGSSMKEYGELLADDPEWAERARAFAAKVRDISEVVDETLADPRARRHPIEAKVVYHDACHLGHAQKIRSEPRRVLRSIPGVELTELPEAEICCGSAGIYNMLQPQAAGDLGRRKADNIRGTGADVLVTANPGCLLQIRKYLEGELPMLHPIQLVDASIRGVRPPEMG</sequence>
<dbReference type="InterPro" id="IPR009051">
    <property type="entry name" value="Helical_ferredxn"/>
</dbReference>
<proteinExistence type="predicted"/>
<dbReference type="PIRSF" id="PIRSF000139">
    <property type="entry name" value="Glc_ox_4Fe-4S"/>
    <property type="match status" value="1"/>
</dbReference>
<feature type="domain" description="4Fe-4S ferredoxin-type" evidence="8">
    <location>
        <begin position="40"/>
        <end position="70"/>
    </location>
</feature>
<dbReference type="InterPro" id="IPR004017">
    <property type="entry name" value="Cys_rich_dom"/>
</dbReference>
<dbReference type="PANTHER" id="PTHR32479:SF17">
    <property type="entry name" value="GLYCOLATE OXIDASE IRON-SULFUR SUBUNIT"/>
    <property type="match status" value="1"/>
</dbReference>
<protein>
    <recommendedName>
        <fullName evidence="6">Glycolate oxidase iron-sulfur subunit</fullName>
        <ecNumber evidence="6">1.1.99.14</ecNumber>
    </recommendedName>
</protein>
<evidence type="ECO:0000256" key="2">
    <source>
        <dbReference type="ARBA" id="ARBA00022723"/>
    </source>
</evidence>
<reference evidence="10" key="1">
    <citation type="journal article" date="2019" name="Int. J. Syst. Evol. Microbiol.">
        <title>The Global Catalogue of Microorganisms (GCM) 10K type strain sequencing project: providing services to taxonomists for standard genome sequencing and annotation.</title>
        <authorList>
            <consortium name="The Broad Institute Genomics Platform"/>
            <consortium name="The Broad Institute Genome Sequencing Center for Infectious Disease"/>
            <person name="Wu L."/>
            <person name="Ma J."/>
        </authorList>
    </citation>
    <scope>NUCLEOTIDE SEQUENCE [LARGE SCALE GENOMIC DNA]</scope>
    <source>
        <strain evidence="10">XZYJ18</strain>
    </source>
</reference>
<feature type="compositionally biased region" description="Basic and acidic residues" evidence="7">
    <location>
        <begin position="14"/>
        <end position="27"/>
    </location>
</feature>
<dbReference type="EC" id="1.1.99.14" evidence="6"/>
<dbReference type="Pfam" id="PF02754">
    <property type="entry name" value="CCG"/>
    <property type="match status" value="2"/>
</dbReference>
<dbReference type="RefSeq" id="WP_378022540.1">
    <property type="nucleotide sequence ID" value="NZ_JBHSKG010000010.1"/>
</dbReference>
<evidence type="ECO:0000259" key="8">
    <source>
        <dbReference type="PROSITE" id="PS51379"/>
    </source>
</evidence>
<keyword evidence="3" id="KW-0677">Repeat</keyword>
<dbReference type="Pfam" id="PF13183">
    <property type="entry name" value="Fer4_8"/>
    <property type="match status" value="1"/>
</dbReference>
<keyword evidence="6" id="KW-0249">Electron transport</keyword>
<feature type="region of interest" description="Disordered" evidence="7">
    <location>
        <begin position="1"/>
        <end position="35"/>
    </location>
</feature>
<dbReference type="EMBL" id="JBHSKG010000010">
    <property type="protein sequence ID" value="MFC5140379.1"/>
    <property type="molecule type" value="Genomic_DNA"/>
</dbReference>
<comment type="catalytic activity">
    <reaction evidence="6">
        <text>glycolate + A = glyoxylate + AH2</text>
        <dbReference type="Rhea" id="RHEA:21264"/>
        <dbReference type="ChEBI" id="CHEBI:13193"/>
        <dbReference type="ChEBI" id="CHEBI:17499"/>
        <dbReference type="ChEBI" id="CHEBI:29805"/>
        <dbReference type="ChEBI" id="CHEBI:36655"/>
        <dbReference type="EC" id="1.1.99.14"/>
    </reaction>
</comment>
<keyword evidence="4 6" id="KW-0408">Iron</keyword>
<evidence type="ECO:0000256" key="5">
    <source>
        <dbReference type="ARBA" id="ARBA00023014"/>
    </source>
</evidence>
<evidence type="ECO:0000256" key="7">
    <source>
        <dbReference type="SAM" id="MobiDB-lite"/>
    </source>
</evidence>
<evidence type="ECO:0000256" key="6">
    <source>
        <dbReference type="PIRNR" id="PIRNR000139"/>
    </source>
</evidence>
<evidence type="ECO:0000313" key="10">
    <source>
        <dbReference type="Proteomes" id="UP001596175"/>
    </source>
</evidence>
<dbReference type="PANTHER" id="PTHR32479">
    <property type="entry name" value="GLYCOLATE OXIDASE IRON-SULFUR SUBUNIT"/>
    <property type="match status" value="1"/>
</dbReference>
<keyword evidence="6" id="KW-0813">Transport</keyword>
<keyword evidence="1 6" id="KW-0004">4Fe-4S</keyword>
<dbReference type="Proteomes" id="UP001596175">
    <property type="component" value="Unassembled WGS sequence"/>
</dbReference>
<dbReference type="PROSITE" id="PS51379">
    <property type="entry name" value="4FE4S_FER_2"/>
    <property type="match status" value="2"/>
</dbReference>
<dbReference type="SUPFAM" id="SSF54862">
    <property type="entry name" value="4Fe-4S ferredoxins"/>
    <property type="match status" value="1"/>
</dbReference>
<comment type="catalytic activity">
    <reaction evidence="6">
        <text>(R)-lactate + A = pyruvate + AH2</text>
        <dbReference type="Rhea" id="RHEA:15089"/>
        <dbReference type="ChEBI" id="CHEBI:13193"/>
        <dbReference type="ChEBI" id="CHEBI:15361"/>
        <dbReference type="ChEBI" id="CHEBI:16004"/>
        <dbReference type="ChEBI" id="CHEBI:17499"/>
    </reaction>
</comment>